<evidence type="ECO:0000256" key="5">
    <source>
        <dbReference type="ARBA" id="ARBA00022792"/>
    </source>
</evidence>
<keyword evidence="6 11" id="KW-0378">Hydrolase</keyword>
<dbReference type="PANTHER" id="PTHR46041">
    <property type="entry name" value="MITOCHONDRIAL INNER MEMBRANE PROTEASE SUBUNIT 2"/>
    <property type="match status" value="1"/>
</dbReference>
<sequence length="188" mass="21522">MASRTRHYLNSIYSSLKYTASFAVWIPAVILFTDNVYSLERVTGRSMSPNFCPDPTRKDYIIARHWNATKELRRGEVVMFRSPTDPSRQVVKRIIGLEGDLIRTRHPYPQEITVVPRGQLWVEGDEAFHSLDSNTYGPIPIALVTGRVTHIVYPLDRMQRVDDNEGLARRGALVRKREQHGKVGVYGL</sequence>
<evidence type="ECO:0000256" key="2">
    <source>
        <dbReference type="ARBA" id="ARBA00007066"/>
    </source>
</evidence>
<evidence type="ECO:0000256" key="3">
    <source>
        <dbReference type="ARBA" id="ARBA00022670"/>
    </source>
</evidence>
<organism evidence="13 14">
    <name type="scientific">Pyronema omphalodes (strain CBS 100304)</name>
    <name type="common">Pyronema confluens</name>
    <dbReference type="NCBI Taxonomy" id="1076935"/>
    <lineage>
        <taxon>Eukaryota</taxon>
        <taxon>Fungi</taxon>
        <taxon>Dikarya</taxon>
        <taxon>Ascomycota</taxon>
        <taxon>Pezizomycotina</taxon>
        <taxon>Pezizomycetes</taxon>
        <taxon>Pezizales</taxon>
        <taxon>Pyronemataceae</taxon>
        <taxon>Pyronema</taxon>
    </lineage>
</organism>
<dbReference type="GO" id="GO:0006627">
    <property type="term" value="P:protein processing involved in protein targeting to mitochondrion"/>
    <property type="evidence" value="ECO:0007669"/>
    <property type="project" value="InterPro"/>
</dbReference>
<dbReference type="SUPFAM" id="SSF51306">
    <property type="entry name" value="LexA/Signal peptidase"/>
    <property type="match status" value="1"/>
</dbReference>
<feature type="domain" description="Peptidase S26" evidence="12">
    <location>
        <begin position="113"/>
        <end position="152"/>
    </location>
</feature>
<evidence type="ECO:0000256" key="11">
    <source>
        <dbReference type="RuleBase" id="RU362041"/>
    </source>
</evidence>
<dbReference type="OMA" id="WIPVIAW"/>
<dbReference type="CDD" id="cd06530">
    <property type="entry name" value="S26_SPase_I"/>
    <property type="match status" value="1"/>
</dbReference>
<evidence type="ECO:0000313" key="14">
    <source>
        <dbReference type="Proteomes" id="UP000018144"/>
    </source>
</evidence>
<dbReference type="EC" id="3.4.21.-" evidence="11"/>
<reference evidence="13 14" key="1">
    <citation type="journal article" date="2013" name="PLoS Genet.">
        <title>The genome and development-dependent transcriptomes of Pyronema confluens: a window into fungal evolution.</title>
        <authorList>
            <person name="Traeger S."/>
            <person name="Altegoer F."/>
            <person name="Freitag M."/>
            <person name="Gabaldon T."/>
            <person name="Kempken F."/>
            <person name="Kumar A."/>
            <person name="Marcet-Houben M."/>
            <person name="Poggeler S."/>
            <person name="Stajich J.E."/>
            <person name="Nowrousian M."/>
        </authorList>
    </citation>
    <scope>NUCLEOTIDE SEQUENCE [LARGE SCALE GENOMIC DNA]</scope>
    <source>
        <strain evidence="14">CBS 100304</strain>
        <tissue evidence="13">Vegetative mycelium</tissue>
    </source>
</reference>
<keyword evidence="7" id="KW-1133">Transmembrane helix</keyword>
<comment type="subcellular location">
    <subcellularLocation>
        <location evidence="1">Mitochondrion inner membrane</location>
        <topology evidence="1">Single-pass membrane protein</topology>
    </subcellularLocation>
</comment>
<dbReference type="STRING" id="1076935.U4LKU4"/>
<dbReference type="InterPro" id="IPR037730">
    <property type="entry name" value="IMP2"/>
</dbReference>
<evidence type="ECO:0000256" key="1">
    <source>
        <dbReference type="ARBA" id="ARBA00004434"/>
    </source>
</evidence>
<dbReference type="GO" id="GO:0004252">
    <property type="term" value="F:serine-type endopeptidase activity"/>
    <property type="evidence" value="ECO:0007669"/>
    <property type="project" value="InterPro"/>
</dbReference>
<gene>
    <name evidence="13" type="ORF">PCON_13007</name>
</gene>
<feature type="domain" description="Peptidase S26" evidence="12">
    <location>
        <begin position="18"/>
        <end position="105"/>
    </location>
</feature>
<keyword evidence="5 11" id="KW-0999">Mitochondrion inner membrane</keyword>
<dbReference type="PRINTS" id="PR00727">
    <property type="entry name" value="LEADERPTASE"/>
</dbReference>
<dbReference type="OrthoDB" id="9996127at2759"/>
<dbReference type="Proteomes" id="UP000018144">
    <property type="component" value="Unassembled WGS sequence"/>
</dbReference>
<dbReference type="GO" id="GO:0006465">
    <property type="term" value="P:signal peptide processing"/>
    <property type="evidence" value="ECO:0007669"/>
    <property type="project" value="InterPro"/>
</dbReference>
<keyword evidence="14" id="KW-1185">Reference proteome</keyword>
<keyword evidence="9" id="KW-0472">Membrane</keyword>
<evidence type="ECO:0000256" key="6">
    <source>
        <dbReference type="ARBA" id="ARBA00022801"/>
    </source>
</evidence>
<proteinExistence type="inferred from homology"/>
<feature type="active site" evidence="10">
    <location>
        <position position="92"/>
    </location>
</feature>
<accession>U4LKU4</accession>
<evidence type="ECO:0000256" key="10">
    <source>
        <dbReference type="PIRSR" id="PIRSR600223-1"/>
    </source>
</evidence>
<name>U4LKU4_PYROM</name>
<evidence type="ECO:0000256" key="8">
    <source>
        <dbReference type="ARBA" id="ARBA00023128"/>
    </source>
</evidence>
<dbReference type="InterPro" id="IPR036286">
    <property type="entry name" value="LexA/Signal_pep-like_sf"/>
</dbReference>
<dbReference type="GO" id="GO:0042720">
    <property type="term" value="C:mitochondrial inner membrane peptidase complex"/>
    <property type="evidence" value="ECO:0007669"/>
    <property type="project" value="InterPro"/>
</dbReference>
<dbReference type="InterPro" id="IPR000223">
    <property type="entry name" value="Pept_S26A_signal_pept_1"/>
</dbReference>
<dbReference type="FunFam" id="2.10.109.10:FF:000005">
    <property type="entry name" value="Mitochondrial inner membrane protease subunit"/>
    <property type="match status" value="1"/>
</dbReference>
<keyword evidence="4" id="KW-0812">Transmembrane</keyword>
<evidence type="ECO:0000259" key="12">
    <source>
        <dbReference type="Pfam" id="PF10502"/>
    </source>
</evidence>
<dbReference type="NCBIfam" id="TIGR02227">
    <property type="entry name" value="sigpep_I_bact"/>
    <property type="match status" value="1"/>
</dbReference>
<dbReference type="eggNOG" id="KOG1568">
    <property type="taxonomic scope" value="Eukaryota"/>
</dbReference>
<dbReference type="EMBL" id="HF935839">
    <property type="protein sequence ID" value="CCX13414.1"/>
    <property type="molecule type" value="Genomic_DNA"/>
</dbReference>
<dbReference type="AlphaFoldDB" id="U4LKU4"/>
<keyword evidence="3 11" id="KW-0645">Protease</keyword>
<evidence type="ECO:0000313" key="13">
    <source>
        <dbReference type="EMBL" id="CCX13414.1"/>
    </source>
</evidence>
<dbReference type="Gene3D" id="2.10.109.10">
    <property type="entry name" value="Umud Fragment, subunit A"/>
    <property type="match status" value="1"/>
</dbReference>
<dbReference type="Pfam" id="PF10502">
    <property type="entry name" value="Peptidase_S26"/>
    <property type="match status" value="2"/>
</dbReference>
<dbReference type="InterPro" id="IPR019533">
    <property type="entry name" value="Peptidase_S26"/>
</dbReference>
<protein>
    <recommendedName>
        <fullName evidence="11">Mitochondrial inner membrane protease subunit</fullName>
        <ecNumber evidence="11">3.4.21.-</ecNumber>
    </recommendedName>
</protein>
<feature type="active site" evidence="10">
    <location>
        <position position="46"/>
    </location>
</feature>
<dbReference type="PANTHER" id="PTHR46041:SF2">
    <property type="entry name" value="MITOCHONDRIAL INNER MEMBRANE PROTEASE SUBUNIT 2"/>
    <property type="match status" value="1"/>
</dbReference>
<evidence type="ECO:0000256" key="7">
    <source>
        <dbReference type="ARBA" id="ARBA00022989"/>
    </source>
</evidence>
<keyword evidence="8 11" id="KW-0496">Mitochondrion</keyword>
<comment type="similarity">
    <text evidence="2">Belongs to the peptidase S26 family. IMP2 subfamily.</text>
</comment>
<evidence type="ECO:0000256" key="4">
    <source>
        <dbReference type="ARBA" id="ARBA00022692"/>
    </source>
</evidence>
<evidence type="ECO:0000256" key="9">
    <source>
        <dbReference type="ARBA" id="ARBA00023136"/>
    </source>
</evidence>